<evidence type="ECO:0000256" key="1">
    <source>
        <dbReference type="SAM" id="MobiDB-lite"/>
    </source>
</evidence>
<name>A0A4V2KT32_9HYPH</name>
<feature type="compositionally biased region" description="Basic residues" evidence="1">
    <location>
        <begin position="17"/>
        <end position="41"/>
    </location>
</feature>
<comment type="caution">
    <text evidence="2">The sequence shown here is derived from an EMBL/GenBank/DDBJ whole genome shotgun (WGS) entry which is preliminary data.</text>
</comment>
<sequence>MPEPPVDRRRATERGRRQIRRRRSPRPVPRHCRFRRRRSGRFRHDGSAPRRRRAARRPEPR</sequence>
<feature type="compositionally biased region" description="Basic and acidic residues" evidence="1">
    <location>
        <begin position="1"/>
        <end position="16"/>
    </location>
</feature>
<reference evidence="2 3" key="1">
    <citation type="submission" date="2019-02" db="EMBL/GenBank/DDBJ databases">
        <title>Siculibacillus lacustris gen. nov., sp. nov., a new rosette-forming bacterium isolated from a freshwater crater lake (Lake St. Ana, Romania).</title>
        <authorList>
            <person name="Felfoldi T."/>
            <person name="Marton Z."/>
            <person name="Szabo A."/>
            <person name="Mentes A."/>
            <person name="Boka K."/>
            <person name="Marialigeti K."/>
            <person name="Mathe I."/>
            <person name="Koncz M."/>
            <person name="Schumann P."/>
            <person name="Toth E."/>
        </authorList>
    </citation>
    <scope>NUCLEOTIDE SEQUENCE [LARGE SCALE GENOMIC DNA]</scope>
    <source>
        <strain evidence="2 3">SA-279</strain>
    </source>
</reference>
<evidence type="ECO:0000313" key="2">
    <source>
        <dbReference type="EMBL" id="TBW35543.1"/>
    </source>
</evidence>
<proteinExistence type="predicted"/>
<protein>
    <submittedName>
        <fullName evidence="2">Uncharacterized protein</fullName>
    </submittedName>
</protein>
<evidence type="ECO:0000313" key="3">
    <source>
        <dbReference type="Proteomes" id="UP000292781"/>
    </source>
</evidence>
<keyword evidence="3" id="KW-1185">Reference proteome</keyword>
<dbReference type="Proteomes" id="UP000292781">
    <property type="component" value="Unassembled WGS sequence"/>
</dbReference>
<feature type="region of interest" description="Disordered" evidence="1">
    <location>
        <begin position="1"/>
        <end position="61"/>
    </location>
</feature>
<organism evidence="2 3">
    <name type="scientific">Siculibacillus lacustris</name>
    <dbReference type="NCBI Taxonomy" id="1549641"/>
    <lineage>
        <taxon>Bacteria</taxon>
        <taxon>Pseudomonadati</taxon>
        <taxon>Pseudomonadota</taxon>
        <taxon>Alphaproteobacteria</taxon>
        <taxon>Hyphomicrobiales</taxon>
        <taxon>Ancalomicrobiaceae</taxon>
        <taxon>Siculibacillus</taxon>
    </lineage>
</organism>
<gene>
    <name evidence="2" type="ORF">EYW49_16015</name>
</gene>
<dbReference type="AlphaFoldDB" id="A0A4V2KT32"/>
<accession>A0A4V2KT32</accession>
<dbReference type="EMBL" id="SJFN01000025">
    <property type="protein sequence ID" value="TBW35543.1"/>
    <property type="molecule type" value="Genomic_DNA"/>
</dbReference>